<accession>A0A6G1IXV5</accession>
<evidence type="ECO:0000313" key="1">
    <source>
        <dbReference type="EMBL" id="KAF2683092.1"/>
    </source>
</evidence>
<name>A0A6G1IXV5_9PLEO</name>
<reference evidence="1" key="1">
    <citation type="journal article" date="2020" name="Stud. Mycol.">
        <title>101 Dothideomycetes genomes: a test case for predicting lifestyles and emergence of pathogens.</title>
        <authorList>
            <person name="Haridas S."/>
            <person name="Albert R."/>
            <person name="Binder M."/>
            <person name="Bloem J."/>
            <person name="Labutti K."/>
            <person name="Salamov A."/>
            <person name="Andreopoulos B."/>
            <person name="Baker S."/>
            <person name="Barry K."/>
            <person name="Bills G."/>
            <person name="Bluhm B."/>
            <person name="Cannon C."/>
            <person name="Castanera R."/>
            <person name="Culley D."/>
            <person name="Daum C."/>
            <person name="Ezra D."/>
            <person name="Gonzalez J."/>
            <person name="Henrissat B."/>
            <person name="Kuo A."/>
            <person name="Liang C."/>
            <person name="Lipzen A."/>
            <person name="Lutzoni F."/>
            <person name="Magnuson J."/>
            <person name="Mondo S."/>
            <person name="Nolan M."/>
            <person name="Ohm R."/>
            <person name="Pangilinan J."/>
            <person name="Park H.-J."/>
            <person name="Ramirez L."/>
            <person name="Alfaro M."/>
            <person name="Sun H."/>
            <person name="Tritt A."/>
            <person name="Yoshinaga Y."/>
            <person name="Zwiers L.-H."/>
            <person name="Turgeon B."/>
            <person name="Goodwin S."/>
            <person name="Spatafora J."/>
            <person name="Crous P."/>
            <person name="Grigoriev I."/>
        </authorList>
    </citation>
    <scope>NUCLEOTIDE SEQUENCE</scope>
    <source>
        <strain evidence="1">CBS 122367</strain>
    </source>
</reference>
<evidence type="ECO:0000313" key="2">
    <source>
        <dbReference type="Proteomes" id="UP000799291"/>
    </source>
</evidence>
<protein>
    <submittedName>
        <fullName evidence="1">Uncharacterized protein</fullName>
    </submittedName>
</protein>
<dbReference type="Proteomes" id="UP000799291">
    <property type="component" value="Unassembled WGS sequence"/>
</dbReference>
<organism evidence="1 2">
    <name type="scientific">Lentithecium fluviatile CBS 122367</name>
    <dbReference type="NCBI Taxonomy" id="1168545"/>
    <lineage>
        <taxon>Eukaryota</taxon>
        <taxon>Fungi</taxon>
        <taxon>Dikarya</taxon>
        <taxon>Ascomycota</taxon>
        <taxon>Pezizomycotina</taxon>
        <taxon>Dothideomycetes</taxon>
        <taxon>Pleosporomycetidae</taxon>
        <taxon>Pleosporales</taxon>
        <taxon>Massarineae</taxon>
        <taxon>Lentitheciaceae</taxon>
        <taxon>Lentithecium</taxon>
    </lineage>
</organism>
<keyword evidence="2" id="KW-1185">Reference proteome</keyword>
<dbReference type="AlphaFoldDB" id="A0A6G1IXV5"/>
<dbReference type="OrthoDB" id="3882589at2759"/>
<feature type="non-terminal residue" evidence="1">
    <location>
        <position position="1"/>
    </location>
</feature>
<dbReference type="EMBL" id="MU005585">
    <property type="protein sequence ID" value="KAF2683092.1"/>
    <property type="molecule type" value="Genomic_DNA"/>
</dbReference>
<sequence length="244" mass="28123">QLTEFASSRDPDLVAYLDKRNVTVSFLAEIDQFLSSHPEISSCSAGRRWLRKMNSLSPLDAYRYFIKGYTRPARYPDGVIVSEGFVLPVGYRPSFLTAQQDPELDDIFDRYKHRPNVLELIDRVVRLACSDLDAGRFVKPSIRRLICYVVGGNVADAYKWYEYHVQEEYMPHRCLPEHLVLGKIPKPATYTEPIFFLEVYGLRTHGHVRGLMARAKDQGVGELHAVVLFVVRHAEYYQVFLTFS</sequence>
<proteinExistence type="predicted"/>
<gene>
    <name evidence="1" type="ORF">K458DRAFT_306194</name>
</gene>